<proteinExistence type="inferred from homology"/>
<dbReference type="Pfam" id="PF00669">
    <property type="entry name" value="Flagellin_N"/>
    <property type="match status" value="1"/>
</dbReference>
<dbReference type="OrthoDB" id="9808068at2"/>
<keyword evidence="7" id="KW-1185">Reference proteome</keyword>
<comment type="similarity">
    <text evidence="2">Belongs to the bacterial flagellin family.</text>
</comment>
<dbReference type="AlphaFoldDB" id="A0A1C3RFJ1"/>
<evidence type="ECO:0000256" key="4">
    <source>
        <dbReference type="SAM" id="Coils"/>
    </source>
</evidence>
<comment type="subcellular location">
    <subcellularLocation>
        <location evidence="1">Bacterial flagellum</location>
    </subcellularLocation>
</comment>
<evidence type="ECO:0000256" key="3">
    <source>
        <dbReference type="ARBA" id="ARBA00023143"/>
    </source>
</evidence>
<dbReference type="STRING" id="1867952.MTBPR1_170003"/>
<protein>
    <recommendedName>
        <fullName evidence="5">Flagellin N-terminal domain-containing protein</fullName>
    </recommendedName>
</protein>
<dbReference type="RefSeq" id="WP_069186745.1">
    <property type="nucleotide sequence ID" value="NZ_FLYE01000009.1"/>
</dbReference>
<dbReference type="GO" id="GO:0009288">
    <property type="term" value="C:bacterial-type flagellum"/>
    <property type="evidence" value="ECO:0007669"/>
    <property type="project" value="UniProtKB-SubCell"/>
</dbReference>
<dbReference type="InterPro" id="IPR001029">
    <property type="entry name" value="Flagellin_N"/>
</dbReference>
<dbReference type="EMBL" id="FLYE01000009">
    <property type="protein sequence ID" value="SCA56057.1"/>
    <property type="molecule type" value="Genomic_DNA"/>
</dbReference>
<evidence type="ECO:0000259" key="5">
    <source>
        <dbReference type="Pfam" id="PF00669"/>
    </source>
</evidence>
<feature type="domain" description="Flagellin N-terminal" evidence="5">
    <location>
        <begin position="24"/>
        <end position="139"/>
    </location>
</feature>
<sequence length="255" mass="27152">MVDSISLINSALSTSVGSTRRATELREDSANNLASGTRVNEVRDDPSDYLRAKALIDAVADLGSQKGTIELEQSQIEVGNVALGTIEDLGRQLQGLANAAKTAETLVEREALSEQFNNVRNQIDQVVKDSSFDGEASLTDVSSDLLGIGDASIDYNDFATLTDINAAINSINTAIDDVRTRQSNFGSELAALDVEEEFTTNLANSFQEGIDELVNADLSEEAAVTLAAQVRTDLSFQGQAILAQSESLLLGLFSS</sequence>
<accession>A0A1C3RFJ1</accession>
<feature type="coiled-coil region" evidence="4">
    <location>
        <begin position="86"/>
        <end position="129"/>
    </location>
</feature>
<keyword evidence="4" id="KW-0175">Coiled coil</keyword>
<reference evidence="6 7" key="1">
    <citation type="submission" date="2016-07" db="EMBL/GenBank/DDBJ databases">
        <authorList>
            <person name="Lefevre C.T."/>
        </authorList>
    </citation>
    <scope>NUCLEOTIDE SEQUENCE [LARGE SCALE GENOMIC DNA]</scope>
    <source>
        <strain evidence="6">PR1</strain>
    </source>
</reference>
<name>A0A1C3RFJ1_9PROT</name>
<dbReference type="Proteomes" id="UP000231658">
    <property type="component" value="Unassembled WGS sequence"/>
</dbReference>
<dbReference type="GO" id="GO:0005198">
    <property type="term" value="F:structural molecule activity"/>
    <property type="evidence" value="ECO:0007669"/>
    <property type="project" value="InterPro"/>
</dbReference>
<evidence type="ECO:0000313" key="6">
    <source>
        <dbReference type="EMBL" id="SCA56057.1"/>
    </source>
</evidence>
<gene>
    <name evidence="6" type="ORF">MTBPR1_170003</name>
</gene>
<evidence type="ECO:0000256" key="1">
    <source>
        <dbReference type="ARBA" id="ARBA00004365"/>
    </source>
</evidence>
<keyword evidence="3" id="KW-0975">Bacterial flagellum</keyword>
<evidence type="ECO:0000256" key="2">
    <source>
        <dbReference type="ARBA" id="ARBA00005709"/>
    </source>
</evidence>
<organism evidence="6 7">
    <name type="scientific">Candidatus Terasakiella magnetica</name>
    <dbReference type="NCBI Taxonomy" id="1867952"/>
    <lineage>
        <taxon>Bacteria</taxon>
        <taxon>Pseudomonadati</taxon>
        <taxon>Pseudomonadota</taxon>
        <taxon>Alphaproteobacteria</taxon>
        <taxon>Rhodospirillales</taxon>
        <taxon>Terasakiellaceae</taxon>
        <taxon>Terasakiella</taxon>
    </lineage>
</organism>
<dbReference type="Gene3D" id="1.20.1330.10">
    <property type="entry name" value="f41 fragment of flagellin, N-terminal domain"/>
    <property type="match status" value="1"/>
</dbReference>
<dbReference type="SUPFAM" id="SSF64518">
    <property type="entry name" value="Phase 1 flagellin"/>
    <property type="match status" value="1"/>
</dbReference>
<evidence type="ECO:0000313" key="7">
    <source>
        <dbReference type="Proteomes" id="UP000231658"/>
    </source>
</evidence>